<reference evidence="15 16" key="1">
    <citation type="submission" date="2022-06" db="EMBL/GenBank/DDBJ databases">
        <title>Dyella sp. Sa strain:Sa Genome sequencing.</title>
        <authorList>
            <person name="Park S."/>
        </authorList>
    </citation>
    <scope>NUCLEOTIDE SEQUENCE [LARGE SCALE GENOMIC DNA]</scope>
    <source>
        <strain evidence="15 16">Sa</strain>
    </source>
</reference>
<keyword evidence="3 10" id="KW-1134">Transmembrane beta strand</keyword>
<gene>
    <name evidence="15" type="ORF">NC595_02080</name>
</gene>
<evidence type="ECO:0000256" key="6">
    <source>
        <dbReference type="ARBA" id="ARBA00023065"/>
    </source>
</evidence>
<feature type="signal peptide" evidence="12">
    <location>
        <begin position="1"/>
        <end position="27"/>
    </location>
</feature>
<comment type="similarity">
    <text evidence="10 11">Belongs to the TonB-dependent receptor family.</text>
</comment>
<keyword evidence="4 10" id="KW-0812">Transmembrane</keyword>
<evidence type="ECO:0000256" key="1">
    <source>
        <dbReference type="ARBA" id="ARBA00004571"/>
    </source>
</evidence>
<evidence type="ECO:0000259" key="13">
    <source>
        <dbReference type="Pfam" id="PF00593"/>
    </source>
</evidence>
<name>A0ABT1F676_9GAMM</name>
<keyword evidence="7 11" id="KW-0798">TonB box</keyword>
<evidence type="ECO:0000256" key="4">
    <source>
        <dbReference type="ARBA" id="ARBA00022692"/>
    </source>
</evidence>
<dbReference type="InterPro" id="IPR012910">
    <property type="entry name" value="Plug_dom"/>
</dbReference>
<evidence type="ECO:0000259" key="14">
    <source>
        <dbReference type="Pfam" id="PF07715"/>
    </source>
</evidence>
<keyword evidence="16" id="KW-1185">Reference proteome</keyword>
<evidence type="ECO:0000256" key="5">
    <source>
        <dbReference type="ARBA" id="ARBA00022729"/>
    </source>
</evidence>
<keyword evidence="6" id="KW-0406">Ion transport</keyword>
<dbReference type="InterPro" id="IPR000531">
    <property type="entry name" value="Beta-barrel_TonB"/>
</dbReference>
<dbReference type="Proteomes" id="UP001204615">
    <property type="component" value="Unassembled WGS sequence"/>
</dbReference>
<protein>
    <submittedName>
        <fullName evidence="15">TonB-dependent receptor</fullName>
    </submittedName>
</protein>
<keyword evidence="8 10" id="KW-0472">Membrane</keyword>
<feature type="chain" id="PRO_5045995593" evidence="12">
    <location>
        <begin position="28"/>
        <end position="780"/>
    </location>
</feature>
<dbReference type="Gene3D" id="2.40.170.20">
    <property type="entry name" value="TonB-dependent receptor, beta-barrel domain"/>
    <property type="match status" value="1"/>
</dbReference>
<proteinExistence type="inferred from homology"/>
<dbReference type="Pfam" id="PF07715">
    <property type="entry name" value="Plug"/>
    <property type="match status" value="1"/>
</dbReference>
<dbReference type="PROSITE" id="PS52016">
    <property type="entry name" value="TONB_DEPENDENT_REC_3"/>
    <property type="match status" value="1"/>
</dbReference>
<keyword evidence="15" id="KW-0675">Receptor</keyword>
<evidence type="ECO:0000256" key="9">
    <source>
        <dbReference type="ARBA" id="ARBA00023237"/>
    </source>
</evidence>
<dbReference type="Gene3D" id="2.170.130.10">
    <property type="entry name" value="TonB-dependent receptor, plug domain"/>
    <property type="match status" value="1"/>
</dbReference>
<dbReference type="SUPFAM" id="SSF56935">
    <property type="entry name" value="Porins"/>
    <property type="match status" value="1"/>
</dbReference>
<dbReference type="InterPro" id="IPR039426">
    <property type="entry name" value="TonB-dep_rcpt-like"/>
</dbReference>
<dbReference type="PANTHER" id="PTHR30069:SF53">
    <property type="entry name" value="COLICIN I RECEPTOR-RELATED"/>
    <property type="match status" value="1"/>
</dbReference>
<evidence type="ECO:0000256" key="12">
    <source>
        <dbReference type="SAM" id="SignalP"/>
    </source>
</evidence>
<keyword evidence="9 10" id="KW-0998">Cell outer membrane</keyword>
<evidence type="ECO:0000256" key="10">
    <source>
        <dbReference type="PROSITE-ProRule" id="PRU01360"/>
    </source>
</evidence>
<dbReference type="InterPro" id="IPR036942">
    <property type="entry name" value="Beta-barrel_TonB_sf"/>
</dbReference>
<keyword evidence="5 12" id="KW-0732">Signal</keyword>
<feature type="domain" description="TonB-dependent receptor-like beta-barrel" evidence="13">
    <location>
        <begin position="278"/>
        <end position="745"/>
    </location>
</feature>
<comment type="caution">
    <text evidence="15">The sequence shown here is derived from an EMBL/GenBank/DDBJ whole genome shotgun (WGS) entry which is preliminary data.</text>
</comment>
<dbReference type="EMBL" id="JAMZEK010000001">
    <property type="protein sequence ID" value="MCP1372847.1"/>
    <property type="molecule type" value="Genomic_DNA"/>
</dbReference>
<evidence type="ECO:0000256" key="7">
    <source>
        <dbReference type="ARBA" id="ARBA00023077"/>
    </source>
</evidence>
<dbReference type="InterPro" id="IPR037066">
    <property type="entry name" value="Plug_dom_sf"/>
</dbReference>
<evidence type="ECO:0000313" key="16">
    <source>
        <dbReference type="Proteomes" id="UP001204615"/>
    </source>
</evidence>
<evidence type="ECO:0000256" key="11">
    <source>
        <dbReference type="RuleBase" id="RU003357"/>
    </source>
</evidence>
<dbReference type="RefSeq" id="WP_253564579.1">
    <property type="nucleotide sequence ID" value="NZ_JAMZEK010000001.1"/>
</dbReference>
<feature type="domain" description="TonB-dependent receptor plug" evidence="14">
    <location>
        <begin position="77"/>
        <end position="180"/>
    </location>
</feature>
<evidence type="ECO:0000256" key="2">
    <source>
        <dbReference type="ARBA" id="ARBA00022448"/>
    </source>
</evidence>
<evidence type="ECO:0000313" key="15">
    <source>
        <dbReference type="EMBL" id="MCP1372847.1"/>
    </source>
</evidence>
<dbReference type="Pfam" id="PF00593">
    <property type="entry name" value="TonB_dep_Rec_b-barrel"/>
    <property type="match status" value="1"/>
</dbReference>
<keyword evidence="2 10" id="KW-0813">Transport</keyword>
<comment type="subcellular location">
    <subcellularLocation>
        <location evidence="1 10">Cell outer membrane</location>
        <topology evidence="1 10">Multi-pass membrane protein</topology>
    </subcellularLocation>
</comment>
<evidence type="ECO:0000256" key="3">
    <source>
        <dbReference type="ARBA" id="ARBA00022452"/>
    </source>
</evidence>
<organism evidence="15 16">
    <name type="scientific">Dyella lutea</name>
    <dbReference type="NCBI Taxonomy" id="2950441"/>
    <lineage>
        <taxon>Bacteria</taxon>
        <taxon>Pseudomonadati</taxon>
        <taxon>Pseudomonadota</taxon>
        <taxon>Gammaproteobacteria</taxon>
        <taxon>Lysobacterales</taxon>
        <taxon>Rhodanobacteraceae</taxon>
        <taxon>Dyella</taxon>
    </lineage>
</organism>
<sequence>MLLHRRFPSPTLLALALASAMLPSVHATDAATPADAATTTAASDHVKNLAGIHVVATAPRVAEMPTHVSLKAIEPKSIIDQAYIDNNAMPMDSYSSIAALAPSVVDVEPNGPGLGNNKGFTIRGMSDGQYNLTMDGIPVGDSNDFTHHSSNYFMPQDLGQVVVDRGPGQASTIGYATFGGTVSMQTRDPLAHTTTEVYGGFGSFATRLAGVKFNTGTLSNGGSGYLDYRQLRSDGYLSGATVDRSNLAAKFVQPFGDATTLTMLAMRNTNGGSNAAIVGATSYPYVSDGNYPYTSGMPGQMQVFGQRYGLSNDPHSQAYTGYNYDHFNSDFEYVDLASDLGAVTLDNKLYTYSYYHRGWNGLDPNGGNMDYGQLSGPAGSIGDGTFPAGLGTPNGTAYGDNNIPGQKMYLLYRNWGDLLRLSQSLGPGELGYGVWANKQLYHRYEAEIDFSLGGALNPVLKGSDPVTQATDRRIDGTFWVIQPYLQYAWHITDQLTFTPGLKYVTFKRHDVAPIQQKVRTAFDYSQTWKKVLPSFDLHYAITPEWSAYLQAAEGYLAPNENQYYVSNPSTANQGLQTESTKNYQLGSSWQNGTWSLSGDVYAINFSNQISSRKVGKETFFTNLGGTRYRGAEVEGSVYVGDGFSLYANASYNKATVNKTGLQLKKVPKTTAAGGILYHAGPFSGSLLAKHLGVSYGDTGVDASGNPALIYRLPAVTLVNLSLNYTMQHGGLLPRGSRLGLRVSNLTNQTPLIDETSTANGVPLFYAVAGRSVMGTFSLPF</sequence>
<accession>A0ABT1F676</accession>
<evidence type="ECO:0000256" key="8">
    <source>
        <dbReference type="ARBA" id="ARBA00023136"/>
    </source>
</evidence>
<dbReference type="PANTHER" id="PTHR30069">
    <property type="entry name" value="TONB-DEPENDENT OUTER MEMBRANE RECEPTOR"/>
    <property type="match status" value="1"/>
</dbReference>